<reference evidence="1 2" key="1">
    <citation type="submission" date="2015-11" db="EMBL/GenBank/DDBJ databases">
        <title>Genomic Taxonomy of the Vibrionaceae.</title>
        <authorList>
            <person name="Gomez-Gil B."/>
            <person name="Enciso-Ibarra J."/>
        </authorList>
    </citation>
    <scope>NUCLEOTIDE SEQUENCE [LARGE SCALE GENOMIC DNA]</scope>
    <source>
        <strain evidence="1 2">CAIM 912</strain>
    </source>
</reference>
<dbReference type="PANTHER" id="PTHR36510:SF3">
    <property type="entry name" value="CONSERVED PROTEIN"/>
    <property type="match status" value="1"/>
</dbReference>
<dbReference type="Proteomes" id="UP000070529">
    <property type="component" value="Unassembled WGS sequence"/>
</dbReference>
<dbReference type="GO" id="GO:0016879">
    <property type="term" value="F:ligase activity, forming carbon-nitrogen bonds"/>
    <property type="evidence" value="ECO:0007669"/>
    <property type="project" value="UniProtKB-ARBA"/>
</dbReference>
<evidence type="ECO:0000313" key="1">
    <source>
        <dbReference type="EMBL" id="KXF82609.1"/>
    </source>
</evidence>
<dbReference type="InterPro" id="IPR014746">
    <property type="entry name" value="Gln_synth/guanido_kin_cat_dom"/>
</dbReference>
<dbReference type="SUPFAM" id="SSF55931">
    <property type="entry name" value="Glutamine synthetase/guanido kinase"/>
    <property type="match status" value="1"/>
</dbReference>
<name>A0A135IAZ6_9GAMM</name>
<dbReference type="EMBL" id="LNTY01000018">
    <property type="protein sequence ID" value="KXF82609.1"/>
    <property type="molecule type" value="Genomic_DNA"/>
</dbReference>
<dbReference type="Pfam" id="PF04107">
    <property type="entry name" value="GCS2"/>
    <property type="match status" value="1"/>
</dbReference>
<dbReference type="Gene3D" id="3.30.590.20">
    <property type="match status" value="1"/>
</dbReference>
<evidence type="ECO:0000313" key="2">
    <source>
        <dbReference type="Proteomes" id="UP000070529"/>
    </source>
</evidence>
<dbReference type="InterPro" id="IPR006336">
    <property type="entry name" value="GCS2"/>
</dbReference>
<dbReference type="RefSeq" id="WP_067412931.1">
    <property type="nucleotide sequence ID" value="NZ_LNTY01000018.1"/>
</dbReference>
<comment type="caution">
    <text evidence="1">The sequence shown here is derived from an EMBL/GenBank/DDBJ whole genome shotgun (WGS) entry which is preliminary data.</text>
</comment>
<proteinExistence type="predicted"/>
<dbReference type="AlphaFoldDB" id="A0A135IAZ6"/>
<keyword evidence="1" id="KW-0436">Ligase</keyword>
<organism evidence="1 2">
    <name type="scientific">Enterovibrio coralii</name>
    <dbReference type="NCBI Taxonomy" id="294935"/>
    <lineage>
        <taxon>Bacteria</taxon>
        <taxon>Pseudomonadati</taxon>
        <taxon>Pseudomonadota</taxon>
        <taxon>Gammaproteobacteria</taxon>
        <taxon>Vibrionales</taxon>
        <taxon>Vibrionaceae</taxon>
        <taxon>Enterovibrio</taxon>
    </lineage>
</organism>
<gene>
    <name evidence="1" type="ORF">ATN88_21335</name>
</gene>
<keyword evidence="2" id="KW-1185">Reference proteome</keyword>
<dbReference type="OrthoDB" id="240589at2"/>
<sequence length="489" mass="54819">MGQNVNKTTFSANDHEQFAKQLKDELEQLEALIATPGWGVGDCTLGAELELYLTDKDHRPSHCNLELLDKAADPLMTAEINRFNLEYNCPYTTFTGAPFTFLKKHMDDRLLSLQTLAQTMGVDVTPIGILPTLRQGDFGLASMTDLPRYHALTDILCESRGGPFHIRIHGAESLEVDADDLTLEGANTSFQVHYRVKPDEFADWYNGIQLASIFTLAMGANSPIFLEKKLWHETRVPLFKQSIDSRNQCGMNWHIPARVSYGKGYVRKSALELFRQGVSLQPVLLPDVTDRAPKASSGPILDALRLHQSTIWSWNRAVYDDADGGHLRVELRSLPAGPTTIDMVANAALCIGLAHHMRDDLDRLMDLLPFEFAKYNFYRAAQYGVNANILWESPNGTLEEYALVDVLAKLLPGVADSLVALGVSRQEADMLMVVIEHRLAKRQNGASWQLNTLVELERKYDAREALSRMFGLYQKQYLSGVPVSQWPTL</sequence>
<protein>
    <submittedName>
        <fullName evidence="1">Glutamate--cysteine ligase</fullName>
    </submittedName>
</protein>
<dbReference type="PANTHER" id="PTHR36510">
    <property type="entry name" value="GLUTAMATE--CYSTEINE LIGASE 2-RELATED"/>
    <property type="match status" value="1"/>
</dbReference>
<dbReference type="InterPro" id="IPR050141">
    <property type="entry name" value="GCL_type2/YbdK_subfam"/>
</dbReference>
<accession>A0A135IAZ6</accession>
<dbReference type="STRING" id="294935.ATN88_21335"/>